<comment type="caution">
    <text evidence="1">The sequence shown here is derived from an EMBL/GenBank/DDBJ whole genome shotgun (WGS) entry which is preliminary data.</text>
</comment>
<dbReference type="InterPro" id="IPR011053">
    <property type="entry name" value="Single_hybrid_motif"/>
</dbReference>
<dbReference type="CDD" id="cd06848">
    <property type="entry name" value="GCS_H"/>
    <property type="match status" value="1"/>
</dbReference>
<protein>
    <submittedName>
        <fullName evidence="1">Glycine cleavage system H protein</fullName>
    </submittedName>
</protein>
<dbReference type="GO" id="GO:0005737">
    <property type="term" value="C:cytoplasm"/>
    <property type="evidence" value="ECO:0007669"/>
    <property type="project" value="TreeGrafter"/>
</dbReference>
<reference evidence="1" key="1">
    <citation type="submission" date="2021-11" db="EMBL/GenBank/DDBJ databases">
        <authorList>
            <person name="Herlambang A."/>
            <person name="Guo Y."/>
            <person name="Takashima Y."/>
            <person name="Nishizawa T."/>
        </authorList>
    </citation>
    <scope>NUCLEOTIDE SEQUENCE</scope>
    <source>
        <strain evidence="1">E1425</strain>
    </source>
</reference>
<evidence type="ECO:0000313" key="1">
    <source>
        <dbReference type="EMBL" id="GJJ72675.1"/>
    </source>
</evidence>
<dbReference type="GO" id="GO:0009249">
    <property type="term" value="P:protein lipoylation"/>
    <property type="evidence" value="ECO:0007669"/>
    <property type="project" value="TreeGrafter"/>
</dbReference>
<dbReference type="OrthoDB" id="10264154at2759"/>
<dbReference type="GO" id="GO:0005960">
    <property type="term" value="C:glycine cleavage complex"/>
    <property type="evidence" value="ECO:0007669"/>
    <property type="project" value="InterPro"/>
</dbReference>
<dbReference type="Pfam" id="PF01597">
    <property type="entry name" value="GCV_H"/>
    <property type="match status" value="1"/>
</dbReference>
<organism evidence="1 2">
    <name type="scientific">Entomortierella parvispora</name>
    <dbReference type="NCBI Taxonomy" id="205924"/>
    <lineage>
        <taxon>Eukaryota</taxon>
        <taxon>Fungi</taxon>
        <taxon>Fungi incertae sedis</taxon>
        <taxon>Mucoromycota</taxon>
        <taxon>Mortierellomycotina</taxon>
        <taxon>Mortierellomycetes</taxon>
        <taxon>Mortierellales</taxon>
        <taxon>Mortierellaceae</taxon>
        <taxon>Entomortierella</taxon>
    </lineage>
</organism>
<dbReference type="PANTHER" id="PTHR11715">
    <property type="entry name" value="GLYCINE CLEAVAGE SYSTEM H PROTEIN"/>
    <property type="match status" value="1"/>
</dbReference>
<dbReference type="AlphaFoldDB" id="A0A9P3H9N1"/>
<name>A0A9P3H9N1_9FUNG</name>
<dbReference type="Proteomes" id="UP000827284">
    <property type="component" value="Unassembled WGS sequence"/>
</dbReference>
<dbReference type="Gene3D" id="2.40.50.100">
    <property type="match status" value="1"/>
</dbReference>
<dbReference type="SUPFAM" id="SSF51230">
    <property type="entry name" value="Single hybrid motif"/>
    <property type="match status" value="1"/>
</dbReference>
<dbReference type="EMBL" id="BQFW01000007">
    <property type="protein sequence ID" value="GJJ72675.1"/>
    <property type="molecule type" value="Genomic_DNA"/>
</dbReference>
<reference evidence="1" key="2">
    <citation type="journal article" date="2022" name="Microbiol. Resour. Announc.">
        <title>Whole-Genome Sequence of Entomortierella parvispora E1425, a Mucoromycotan Fungus Associated with Burkholderiaceae-Related Endosymbiotic Bacteria.</title>
        <authorList>
            <person name="Herlambang A."/>
            <person name="Guo Y."/>
            <person name="Takashima Y."/>
            <person name="Narisawa K."/>
            <person name="Ohta H."/>
            <person name="Nishizawa T."/>
        </authorList>
    </citation>
    <scope>NUCLEOTIDE SEQUENCE</scope>
    <source>
        <strain evidence="1">E1425</strain>
    </source>
</reference>
<dbReference type="InterPro" id="IPR002930">
    <property type="entry name" value="GCV_H"/>
</dbReference>
<dbReference type="GO" id="GO:0019464">
    <property type="term" value="P:glycine decarboxylation via glycine cleavage system"/>
    <property type="evidence" value="ECO:0007669"/>
    <property type="project" value="InterPro"/>
</dbReference>
<evidence type="ECO:0000313" key="2">
    <source>
        <dbReference type="Proteomes" id="UP000827284"/>
    </source>
</evidence>
<dbReference type="PANTHER" id="PTHR11715:SF3">
    <property type="entry name" value="GLYCINE CLEAVAGE SYSTEM H PROTEIN-RELATED"/>
    <property type="match status" value="1"/>
</dbReference>
<keyword evidence="2" id="KW-1185">Reference proteome</keyword>
<dbReference type="InterPro" id="IPR033753">
    <property type="entry name" value="GCV_H/Fam206"/>
</dbReference>
<gene>
    <name evidence="1" type="ORF">EMPS_05033</name>
</gene>
<proteinExistence type="predicted"/>
<sequence length="198" mass="23182">MAFLAQSSRVLTARVTKSCLQTQVRPFSFHASLVAQVKKYTENHEWIDLDNDGLVKFGYTKYYRENHLEIFEIEYLGPEPPTNVKKGDVLLHMFSEKLFHEVFSPVSGTLVKVNTNLIENTPSFHSVADEEGWFGKVLVTLEDQEYETKDLLDEDQYQKIVDAELEQKRIDHEKWLKTPKYYHAPTATWYLEKPDHLK</sequence>
<accession>A0A9P3H9N1</accession>